<dbReference type="InterPro" id="IPR004843">
    <property type="entry name" value="Calcineurin-like_PHP"/>
</dbReference>
<keyword evidence="2" id="KW-0255">Endonuclease</keyword>
<dbReference type="GO" id="GO:0016874">
    <property type="term" value="F:ligase activity"/>
    <property type="evidence" value="ECO:0007669"/>
    <property type="project" value="UniProtKB-KW"/>
</dbReference>
<dbReference type="InterPro" id="IPR026336">
    <property type="entry name" value="PdeM-like"/>
</dbReference>
<accession>A0A9E8MWV5</accession>
<evidence type="ECO:0000313" key="2">
    <source>
        <dbReference type="EMBL" id="WAC02816.1"/>
    </source>
</evidence>
<dbReference type="SUPFAM" id="SSF56300">
    <property type="entry name" value="Metallo-dependent phosphatases"/>
    <property type="match status" value="1"/>
</dbReference>
<dbReference type="NCBIfam" id="TIGR04123">
    <property type="entry name" value="P_estr_lig_assc"/>
    <property type="match status" value="1"/>
</dbReference>
<protein>
    <submittedName>
        <fullName evidence="2">Ligase-associated DNA damage response endonuclease PdeM</fullName>
        <ecNumber evidence="2">3.1.-.-</ecNumber>
    </submittedName>
</protein>
<name>A0A9E8MWV5_9FLAO</name>
<dbReference type="KEGG" id="lnu:N7U66_03980"/>
<dbReference type="Gene3D" id="3.60.21.10">
    <property type="match status" value="1"/>
</dbReference>
<sequence length="228" mass="25996">MKLHTKDIIIKEEMLTLTNQRALFWRAQQALVLSDLHIGKSAHFRKSGIPISDQVLQKDLERLKALILHFNARQLIIVGDLFHAEVNSDIQTFKTWLLQFEGLELYLVIGNHDRVSNTIYEALNIKISNPALEILPFRFIHDKVKPVEAHFIISGHTHPGVVIRGKAKQSIKLPCYQVTNFQLILPAFSLFTGLNTKGGPNIVKIMLLQTPVFLKFNVLHALKENLQL</sequence>
<dbReference type="PANTHER" id="PTHR39323:SF1">
    <property type="entry name" value="BLR1149 PROTEIN"/>
    <property type="match status" value="1"/>
</dbReference>
<dbReference type="RefSeq" id="WP_267677415.1">
    <property type="nucleotide sequence ID" value="NZ_CP113088.1"/>
</dbReference>
<organism evidence="2 3">
    <name type="scientific">Lacinutrix neustonica</name>
    <dbReference type="NCBI Taxonomy" id="2980107"/>
    <lineage>
        <taxon>Bacteria</taxon>
        <taxon>Pseudomonadati</taxon>
        <taxon>Bacteroidota</taxon>
        <taxon>Flavobacteriia</taxon>
        <taxon>Flavobacteriales</taxon>
        <taxon>Flavobacteriaceae</taxon>
        <taxon>Lacinutrix</taxon>
    </lineage>
</organism>
<dbReference type="AlphaFoldDB" id="A0A9E8MWV5"/>
<proteinExistence type="predicted"/>
<dbReference type="GO" id="GO:0004519">
    <property type="term" value="F:endonuclease activity"/>
    <property type="evidence" value="ECO:0007669"/>
    <property type="project" value="UniProtKB-KW"/>
</dbReference>
<evidence type="ECO:0000259" key="1">
    <source>
        <dbReference type="Pfam" id="PF00149"/>
    </source>
</evidence>
<dbReference type="InterPro" id="IPR029052">
    <property type="entry name" value="Metallo-depent_PP-like"/>
</dbReference>
<dbReference type="PANTHER" id="PTHR39323">
    <property type="entry name" value="BLR1149 PROTEIN"/>
    <property type="match status" value="1"/>
</dbReference>
<keyword evidence="2" id="KW-0436">Ligase</keyword>
<dbReference type="EMBL" id="CP113088">
    <property type="protein sequence ID" value="WAC02816.1"/>
    <property type="molecule type" value="Genomic_DNA"/>
</dbReference>
<gene>
    <name evidence="2" type="primary">pdeM</name>
    <name evidence="2" type="ORF">N7U66_03980</name>
</gene>
<keyword evidence="2" id="KW-0378">Hydrolase</keyword>
<dbReference type="Pfam" id="PF00149">
    <property type="entry name" value="Metallophos"/>
    <property type="match status" value="1"/>
</dbReference>
<dbReference type="GO" id="GO:0016787">
    <property type="term" value="F:hydrolase activity"/>
    <property type="evidence" value="ECO:0007669"/>
    <property type="project" value="UniProtKB-KW"/>
</dbReference>
<dbReference type="EC" id="3.1.-.-" evidence="2"/>
<keyword evidence="3" id="KW-1185">Reference proteome</keyword>
<feature type="domain" description="Calcineurin-like phosphoesterase" evidence="1">
    <location>
        <begin position="31"/>
        <end position="120"/>
    </location>
</feature>
<reference evidence="2" key="1">
    <citation type="submission" date="2022-11" db="EMBL/GenBank/DDBJ databases">
        <title>Lacinutrix neustonica HL-RS19T sp. nov., isolated from the surface microlayer sample of brackish Lake Shihwa.</title>
        <authorList>
            <person name="Choi J.Y."/>
            <person name="Hwang C.Y."/>
        </authorList>
    </citation>
    <scope>NUCLEOTIDE SEQUENCE</scope>
    <source>
        <strain evidence="2">HL-RS19</strain>
    </source>
</reference>
<evidence type="ECO:0000313" key="3">
    <source>
        <dbReference type="Proteomes" id="UP001164705"/>
    </source>
</evidence>
<dbReference type="Proteomes" id="UP001164705">
    <property type="component" value="Chromosome"/>
</dbReference>
<keyword evidence="2" id="KW-0540">Nuclease</keyword>